<reference evidence="11" key="2">
    <citation type="submission" date="2018-02" db="EMBL/GenBank/DDBJ databases">
        <title>Complete genome sequence of the Methanococcus maripaludis type strain JJ (DSM 2067), a model for selenoprotein synthesis in Archaea.</title>
        <authorList>
            <person name="Poehlein A."/>
            <person name="Heym D."/>
            <person name="Quitzke V."/>
            <person name="Fersch J."/>
            <person name="Daniel R."/>
            <person name="Rother M."/>
        </authorList>
    </citation>
    <scope>NUCLEOTIDE SEQUENCE [LARGE SCALE GENOMIC DNA]</scope>
    <source>
        <strain evidence="11">DSM 2067</strain>
    </source>
</reference>
<evidence type="ECO:0000313" key="24">
    <source>
        <dbReference type="Proteomes" id="UP000567099"/>
    </source>
</evidence>
<organism evidence="11 20">
    <name type="scientific">Methanococcus maripaludis</name>
    <name type="common">Methanococcus deltae</name>
    <dbReference type="NCBI Taxonomy" id="39152"/>
    <lineage>
        <taxon>Archaea</taxon>
        <taxon>Methanobacteriati</taxon>
        <taxon>Methanobacteriota</taxon>
        <taxon>Methanomada group</taxon>
        <taxon>Methanococci</taxon>
        <taxon>Methanococcales</taxon>
        <taxon>Methanococcaceae</taxon>
        <taxon>Methanococcus</taxon>
    </lineage>
</organism>
<evidence type="ECO:0000313" key="20">
    <source>
        <dbReference type="Proteomes" id="UP000239462"/>
    </source>
</evidence>
<sequence>MITKGDTIKVDYTGRFEEGEVFDTSVETVAKEEGIFEEGRPYMPLEFTVGEGQLIQGFEEAVLGLKIGEEVTVTIPPEKGYGFRDESLIERVPIEAFDQADFEPEEGMVIVAGEEPAVILEVTDEDVALDFNHELAGETLQFTIKIIEKL</sequence>
<evidence type="ECO:0000313" key="21">
    <source>
        <dbReference type="Proteomes" id="UP000522365"/>
    </source>
</evidence>
<dbReference type="GeneID" id="10982764"/>
<evidence type="ECO:0000256" key="8">
    <source>
        <dbReference type="PROSITE-ProRule" id="PRU00277"/>
    </source>
</evidence>
<evidence type="ECO:0000256" key="1">
    <source>
        <dbReference type="ARBA" id="ARBA00000971"/>
    </source>
</evidence>
<keyword evidence="4" id="KW-0963">Cytoplasm</keyword>
<dbReference type="Proteomes" id="UP000563838">
    <property type="component" value="Unassembled WGS sequence"/>
</dbReference>
<dbReference type="SUPFAM" id="SSF54534">
    <property type="entry name" value="FKBP-like"/>
    <property type="match status" value="1"/>
</dbReference>
<dbReference type="AlphaFoldDB" id="A0A2L1CDD6"/>
<dbReference type="Proteomes" id="UP000590564">
    <property type="component" value="Unassembled WGS sequence"/>
</dbReference>
<comment type="similarity">
    <text evidence="3 9">Belongs to the FKBP-type PPIase family.</text>
</comment>
<comment type="subcellular location">
    <subcellularLocation>
        <location evidence="2">Cytoplasm</location>
    </subcellularLocation>
</comment>
<evidence type="ECO:0000256" key="9">
    <source>
        <dbReference type="RuleBase" id="RU003915"/>
    </source>
</evidence>
<dbReference type="GO" id="GO:0005737">
    <property type="term" value="C:cytoplasm"/>
    <property type="evidence" value="ECO:0007669"/>
    <property type="project" value="UniProtKB-SubCell"/>
</dbReference>
<evidence type="ECO:0000313" key="19">
    <source>
        <dbReference type="EMBL" id="MBB6496457.1"/>
    </source>
</evidence>
<evidence type="ECO:0000313" key="27">
    <source>
        <dbReference type="Proteomes" id="UP000571854"/>
    </source>
</evidence>
<evidence type="ECO:0000313" key="22">
    <source>
        <dbReference type="Proteomes" id="UP000536195"/>
    </source>
</evidence>
<evidence type="ECO:0000313" key="17">
    <source>
        <dbReference type="EMBL" id="MBA2868384.1"/>
    </source>
</evidence>
<dbReference type="Proteomes" id="UP000522365">
    <property type="component" value="Unassembled WGS sequence"/>
</dbReference>
<evidence type="ECO:0000256" key="2">
    <source>
        <dbReference type="ARBA" id="ARBA00004496"/>
    </source>
</evidence>
<evidence type="ECO:0000313" key="15">
    <source>
        <dbReference type="EMBL" id="MBA2859746.1"/>
    </source>
</evidence>
<evidence type="ECO:0000256" key="4">
    <source>
        <dbReference type="ARBA" id="ARBA00022490"/>
    </source>
</evidence>
<evidence type="ECO:0000313" key="23">
    <source>
        <dbReference type="Proteomes" id="UP000563838"/>
    </source>
</evidence>
<evidence type="ECO:0000313" key="16">
    <source>
        <dbReference type="EMBL" id="MBA2863538.1"/>
    </source>
</evidence>
<dbReference type="RefSeq" id="WP_013999596.1">
    <property type="nucleotide sequence ID" value="NZ_CP026606.1"/>
</dbReference>
<dbReference type="Proteomes" id="UP000568063">
    <property type="component" value="Unassembled WGS sequence"/>
</dbReference>
<dbReference type="EMBL" id="JACDUI010000001">
    <property type="protein sequence ID" value="MBA2840028.1"/>
    <property type="molecule type" value="Genomic_DNA"/>
</dbReference>
<proteinExistence type="inferred from homology"/>
<reference evidence="20" key="1">
    <citation type="journal article" date="2018" name="Genome Announc.">
        <title>Complete Genome Sequence of the Methanococcus maripaludis Type Strain JJ (DSM 2067), a Model for Selenoprotein Synthesis in Archaea.</title>
        <authorList>
            <person name="Poehlein A."/>
            <person name="Heym D."/>
            <person name="Quitzke V."/>
            <person name="Fersch J."/>
            <person name="Daniel R."/>
            <person name="Rother M."/>
        </authorList>
    </citation>
    <scope>NUCLEOTIDE SEQUENCE [LARGE SCALE GENOMIC DNA]</scope>
    <source>
        <strain evidence="20">DSM 2067</strain>
    </source>
</reference>
<dbReference type="Pfam" id="PF00254">
    <property type="entry name" value="FKBP_C"/>
    <property type="match status" value="1"/>
</dbReference>
<dbReference type="PANTHER" id="PTHR47861">
    <property type="entry name" value="FKBP-TYPE PEPTIDYL-PROLYL CIS-TRANS ISOMERASE SLYD"/>
    <property type="match status" value="1"/>
</dbReference>
<dbReference type="InterPro" id="IPR001179">
    <property type="entry name" value="PPIase_FKBP_dom"/>
</dbReference>
<feature type="domain" description="PPIase FKBP-type" evidence="10">
    <location>
        <begin position="5"/>
        <end position="96"/>
    </location>
</feature>
<evidence type="ECO:0000256" key="3">
    <source>
        <dbReference type="ARBA" id="ARBA00006577"/>
    </source>
</evidence>
<keyword evidence="7 8" id="KW-0413">Isomerase</keyword>
<keyword evidence="5 8" id="KW-0697">Rotamase</keyword>
<evidence type="ECO:0000313" key="13">
    <source>
        <dbReference type="EMBL" id="MBA2847085.1"/>
    </source>
</evidence>
<dbReference type="PANTHER" id="PTHR47861:SF3">
    <property type="entry name" value="FKBP-TYPE PEPTIDYL-PROLYL CIS-TRANS ISOMERASE SLYD"/>
    <property type="match status" value="1"/>
</dbReference>
<evidence type="ECO:0000256" key="5">
    <source>
        <dbReference type="ARBA" id="ARBA00023110"/>
    </source>
</evidence>
<dbReference type="EMBL" id="JACDUP010000001">
    <property type="protein sequence ID" value="MBA2868384.1"/>
    <property type="molecule type" value="Genomic_DNA"/>
</dbReference>
<dbReference type="GO" id="GO:0042026">
    <property type="term" value="P:protein refolding"/>
    <property type="evidence" value="ECO:0007669"/>
    <property type="project" value="UniProtKB-ARBA"/>
</dbReference>
<evidence type="ECO:0000256" key="6">
    <source>
        <dbReference type="ARBA" id="ARBA00023186"/>
    </source>
</evidence>
<dbReference type="EMBL" id="JACDUK010000001">
    <property type="protein sequence ID" value="MBA2852605.1"/>
    <property type="molecule type" value="Genomic_DNA"/>
</dbReference>
<evidence type="ECO:0000313" key="26">
    <source>
        <dbReference type="Proteomes" id="UP000571751"/>
    </source>
</evidence>
<dbReference type="Gene3D" id="3.10.50.40">
    <property type="match status" value="1"/>
</dbReference>
<protein>
    <recommendedName>
        <fullName evidence="9">Peptidyl-prolyl cis-trans isomerase</fullName>
        <ecNumber evidence="9">5.2.1.8</ecNumber>
    </recommendedName>
</protein>
<dbReference type="EC" id="5.2.1.8" evidence="9"/>
<dbReference type="InterPro" id="IPR046357">
    <property type="entry name" value="PPIase_dom_sf"/>
</dbReference>
<dbReference type="Proteomes" id="UP000571751">
    <property type="component" value="Unassembled WGS sequence"/>
</dbReference>
<dbReference type="Proteomes" id="UP000239462">
    <property type="component" value="Chromosome"/>
</dbReference>
<reference evidence="22 28" key="3">
    <citation type="submission" date="2020-08" db="EMBL/GenBank/DDBJ databases">
        <title>Genomic Encyclopedia of Type Strains, Phase IV (KMG-V): Genome sequencing to study the core and pangenomes of soil and plant-associated prokaryotes.</title>
        <authorList>
            <person name="Whitman W."/>
        </authorList>
    </citation>
    <scope>NUCLEOTIDE SEQUENCE [LARGE SCALE GENOMIC DNA]</scope>
    <source>
        <strain evidence="12 23">A4</strain>
        <strain evidence="13 27">A5</strain>
        <strain evidence="18 22">C11</strain>
        <strain evidence="16 24">C13</strain>
        <strain evidence="17 26">C14</strain>
        <strain evidence="15 25">C9</strain>
        <strain evidence="19 28">D1</strain>
        <strain evidence="14 21">S1</strain>
    </source>
</reference>
<dbReference type="PROSITE" id="PS50059">
    <property type="entry name" value="FKBP_PPIASE"/>
    <property type="match status" value="1"/>
</dbReference>
<evidence type="ECO:0000313" key="12">
    <source>
        <dbReference type="EMBL" id="MBA2840028.1"/>
    </source>
</evidence>
<evidence type="ECO:0000256" key="7">
    <source>
        <dbReference type="ARBA" id="ARBA00023235"/>
    </source>
</evidence>
<evidence type="ECO:0000259" key="10">
    <source>
        <dbReference type="PROSITE" id="PS50059"/>
    </source>
</evidence>
<dbReference type="EMBL" id="JACDUJ010000001">
    <property type="protein sequence ID" value="MBA2847085.1"/>
    <property type="molecule type" value="Genomic_DNA"/>
</dbReference>
<dbReference type="EMBL" id="CP026606">
    <property type="protein sequence ID" value="AVB77026.1"/>
    <property type="molecule type" value="Genomic_DNA"/>
</dbReference>
<dbReference type="GO" id="GO:0003755">
    <property type="term" value="F:peptidyl-prolyl cis-trans isomerase activity"/>
    <property type="evidence" value="ECO:0007669"/>
    <property type="project" value="UniProtKB-UniRule"/>
</dbReference>
<name>A0A2L1CDD6_METMI</name>
<dbReference type="Proteomes" id="UP000567099">
    <property type="component" value="Unassembled WGS sequence"/>
</dbReference>
<comment type="catalytic activity">
    <reaction evidence="1 8 9">
        <text>[protein]-peptidylproline (omega=180) = [protein]-peptidylproline (omega=0)</text>
        <dbReference type="Rhea" id="RHEA:16237"/>
        <dbReference type="Rhea" id="RHEA-COMP:10747"/>
        <dbReference type="Rhea" id="RHEA-COMP:10748"/>
        <dbReference type="ChEBI" id="CHEBI:83833"/>
        <dbReference type="ChEBI" id="CHEBI:83834"/>
        <dbReference type="EC" id="5.2.1.8"/>
    </reaction>
</comment>
<evidence type="ECO:0000313" key="28">
    <source>
        <dbReference type="Proteomes" id="UP000590564"/>
    </source>
</evidence>
<dbReference type="EMBL" id="JACHEC010000001">
    <property type="protein sequence ID" value="MBB6401043.1"/>
    <property type="molecule type" value="Genomic_DNA"/>
</dbReference>
<dbReference type="EMBL" id="JACDUM010000001">
    <property type="protein sequence ID" value="MBA2859746.1"/>
    <property type="molecule type" value="Genomic_DNA"/>
</dbReference>
<evidence type="ECO:0000313" key="25">
    <source>
        <dbReference type="Proteomes" id="UP000568063"/>
    </source>
</evidence>
<keyword evidence="6" id="KW-0143">Chaperone</keyword>
<dbReference type="Proteomes" id="UP000571854">
    <property type="component" value="Unassembled WGS sequence"/>
</dbReference>
<evidence type="ECO:0000313" key="18">
    <source>
        <dbReference type="EMBL" id="MBB6401043.1"/>
    </source>
</evidence>
<dbReference type="EMBL" id="JACDUO010000001">
    <property type="protein sequence ID" value="MBA2863538.1"/>
    <property type="molecule type" value="Genomic_DNA"/>
</dbReference>
<accession>A0A2L1CDD6</accession>
<evidence type="ECO:0000313" key="14">
    <source>
        <dbReference type="EMBL" id="MBA2852605.1"/>
    </source>
</evidence>
<evidence type="ECO:0000313" key="11">
    <source>
        <dbReference type="EMBL" id="AVB77026.1"/>
    </source>
</evidence>
<gene>
    <name evidence="11" type="primary">slyD_2</name>
    <name evidence="12" type="ORF">HNP87_000540</name>
    <name evidence="13" type="ORF">HNP88_001269</name>
    <name evidence="14" type="ORF">HNP89_000542</name>
    <name evidence="15" type="ORF">HNP91_000541</name>
    <name evidence="18" type="ORF">HNP92_000328</name>
    <name evidence="16" type="ORF">HNP94_000538</name>
    <name evidence="17" type="ORF">HNP95_000543</name>
    <name evidence="19" type="ORF">HNP96_000478</name>
    <name evidence="11" type="ORF">MMJJ_16550</name>
</gene>
<dbReference type="KEGG" id="mmad:MMJJ_16550"/>
<dbReference type="Proteomes" id="UP000536195">
    <property type="component" value="Unassembled WGS sequence"/>
</dbReference>
<dbReference type="EMBL" id="JACHED010000001">
    <property type="protein sequence ID" value="MBB6496457.1"/>
    <property type="molecule type" value="Genomic_DNA"/>
</dbReference>